<reference evidence="9" key="1">
    <citation type="submission" date="2015-10" db="EMBL/GenBank/DDBJ databases">
        <authorList>
            <person name="Lehtovirta-Morley L.E."/>
            <person name="Vieille C."/>
        </authorList>
    </citation>
    <scope>NUCLEOTIDE SEQUENCE [LARGE SCALE GENOMIC DNA]</scope>
</reference>
<dbReference type="Pfam" id="PF00719">
    <property type="entry name" value="Pyrophosphatase"/>
    <property type="match status" value="1"/>
</dbReference>
<evidence type="ECO:0000256" key="2">
    <source>
        <dbReference type="ARBA" id="ARBA00022490"/>
    </source>
</evidence>
<dbReference type="GO" id="GO:0000287">
    <property type="term" value="F:magnesium ion binding"/>
    <property type="evidence" value="ECO:0007669"/>
    <property type="project" value="UniProtKB-UniRule"/>
</dbReference>
<evidence type="ECO:0000256" key="4">
    <source>
        <dbReference type="ARBA" id="ARBA00022801"/>
    </source>
</evidence>
<dbReference type="GO" id="GO:0006796">
    <property type="term" value="P:phosphate-containing compound metabolic process"/>
    <property type="evidence" value="ECO:0007669"/>
    <property type="project" value="InterPro"/>
</dbReference>
<evidence type="ECO:0000256" key="6">
    <source>
        <dbReference type="ARBA" id="ARBA00047820"/>
    </source>
</evidence>
<feature type="binding site" evidence="7">
    <location>
        <position position="66"/>
    </location>
    <ligand>
        <name>Mg(2+)</name>
        <dbReference type="ChEBI" id="CHEBI:18420"/>
        <label>1</label>
    </ligand>
</feature>
<feature type="binding site" evidence="7">
    <location>
        <position position="71"/>
    </location>
    <ligand>
        <name>Mg(2+)</name>
        <dbReference type="ChEBI" id="CHEBI:18420"/>
        <label>2</label>
    </ligand>
</feature>
<feature type="binding site" evidence="7">
    <location>
        <position position="103"/>
    </location>
    <ligand>
        <name>Mg(2+)</name>
        <dbReference type="ChEBI" id="CHEBI:18420"/>
        <label>1</label>
    </ligand>
</feature>
<protein>
    <recommendedName>
        <fullName evidence="7">Inorganic pyrophosphatase</fullName>
        <ecNumber evidence="7">3.6.1.1</ecNumber>
    </recommendedName>
    <alternativeName>
        <fullName evidence="7">Pyrophosphate phospho-hydrolase</fullName>
        <shortName evidence="7">PPase</shortName>
    </alternativeName>
</protein>
<keyword evidence="3 7" id="KW-0479">Metal-binding</keyword>
<comment type="function">
    <text evidence="7">Catalyzes the hydrolysis of inorganic pyrophosphate (PPi) forming two phosphate ions.</text>
</comment>
<dbReference type="PANTHER" id="PTHR10286">
    <property type="entry name" value="INORGANIC PYROPHOSPHATASE"/>
    <property type="match status" value="1"/>
</dbReference>
<comment type="similarity">
    <text evidence="7">Belongs to the PPase family.</text>
</comment>
<dbReference type="EMBL" id="LN890280">
    <property type="protein sequence ID" value="CUR51932.1"/>
    <property type="molecule type" value="Genomic_DNA"/>
</dbReference>
<comment type="subunit">
    <text evidence="7">Homohexamer.</text>
</comment>
<comment type="cofactor">
    <cofactor evidence="1 7">
        <name>Mg(2+)</name>
        <dbReference type="ChEBI" id="CHEBI:18420"/>
    </cofactor>
</comment>
<keyword evidence="5 7" id="KW-0460">Magnesium</keyword>
<feature type="binding site" evidence="7">
    <location>
        <position position="44"/>
    </location>
    <ligand>
        <name>substrate</name>
    </ligand>
</feature>
<dbReference type="GO" id="GO:0005737">
    <property type="term" value="C:cytoplasm"/>
    <property type="evidence" value="ECO:0007669"/>
    <property type="project" value="UniProtKB-SubCell"/>
</dbReference>
<dbReference type="KEGG" id="ndv:NDEV_1167"/>
<dbReference type="InterPro" id="IPR036649">
    <property type="entry name" value="Pyrophosphatase_sf"/>
</dbReference>
<evidence type="ECO:0000256" key="1">
    <source>
        <dbReference type="ARBA" id="ARBA00001946"/>
    </source>
</evidence>
<proteinExistence type="inferred from homology"/>
<keyword evidence="2 7" id="KW-0963">Cytoplasm</keyword>
<name>A0A128A3P9_9ARCH</name>
<evidence type="ECO:0000313" key="8">
    <source>
        <dbReference type="EMBL" id="CUR51932.1"/>
    </source>
</evidence>
<evidence type="ECO:0000256" key="5">
    <source>
        <dbReference type="ARBA" id="ARBA00022842"/>
    </source>
</evidence>
<feature type="binding site" evidence="7">
    <location>
        <position position="30"/>
    </location>
    <ligand>
        <name>substrate</name>
    </ligand>
</feature>
<dbReference type="HAMAP" id="MF_00209">
    <property type="entry name" value="Inorganic_PPase"/>
    <property type="match status" value="1"/>
</dbReference>
<dbReference type="AlphaFoldDB" id="A0A128A3P9"/>
<dbReference type="GO" id="GO:0004427">
    <property type="term" value="F:inorganic diphosphate phosphatase activity"/>
    <property type="evidence" value="ECO:0007669"/>
    <property type="project" value="UniProtKB-UniRule"/>
</dbReference>
<dbReference type="Gene3D" id="3.90.80.10">
    <property type="entry name" value="Inorganic pyrophosphatase"/>
    <property type="match status" value="1"/>
</dbReference>
<evidence type="ECO:0000256" key="3">
    <source>
        <dbReference type="ARBA" id="ARBA00022723"/>
    </source>
</evidence>
<accession>A0A128A3P9</accession>
<dbReference type="Proteomes" id="UP000196239">
    <property type="component" value="Chromosome 1"/>
</dbReference>
<dbReference type="EC" id="3.6.1.1" evidence="7"/>
<evidence type="ECO:0000313" key="9">
    <source>
        <dbReference type="Proteomes" id="UP000196239"/>
    </source>
</evidence>
<comment type="subcellular location">
    <subcellularLocation>
        <location evidence="7">Cytoplasm</location>
    </subcellularLocation>
</comment>
<gene>
    <name evidence="7 8" type="primary">ppa</name>
    <name evidence="8" type="ORF">NDEV_1167</name>
</gene>
<sequence>MDLWRDIETGPKVPSVINVIVEIPKGSQNKYEYDKKHGVIKLDRVLFSPFFYPGEYGIIPQTFAEDGDPMDALVLVTNPTYPGVLIESRPIGMLQMKDGGEMDDKILCVAKDDVRFEDINDLSDLEKHVTKEIAHFFATYKQLEGKKVEILGWKNAASAKKAISAGIKLYQKTFKK</sequence>
<organism evidence="8 9">
    <name type="scientific">Nitrosotalea devaniterrae</name>
    <dbReference type="NCBI Taxonomy" id="1078905"/>
    <lineage>
        <taxon>Archaea</taxon>
        <taxon>Nitrososphaerota</taxon>
        <taxon>Nitrososphaeria</taxon>
        <taxon>Nitrosotaleales</taxon>
        <taxon>Nitrosotaleaceae</taxon>
        <taxon>Nitrosotalea</taxon>
    </lineage>
</organism>
<dbReference type="InterPro" id="IPR008162">
    <property type="entry name" value="Pyrophosphatase"/>
</dbReference>
<dbReference type="FunFam" id="3.90.80.10:FF:000003">
    <property type="entry name" value="Inorganic pyrophosphatase"/>
    <property type="match status" value="1"/>
</dbReference>
<feature type="binding site" evidence="7">
    <location>
        <position position="56"/>
    </location>
    <ligand>
        <name>substrate</name>
    </ligand>
</feature>
<comment type="catalytic activity">
    <reaction evidence="6 7">
        <text>diphosphate + H2O = 2 phosphate + H(+)</text>
        <dbReference type="Rhea" id="RHEA:24576"/>
        <dbReference type="ChEBI" id="CHEBI:15377"/>
        <dbReference type="ChEBI" id="CHEBI:15378"/>
        <dbReference type="ChEBI" id="CHEBI:33019"/>
        <dbReference type="ChEBI" id="CHEBI:43474"/>
        <dbReference type="EC" id="3.6.1.1"/>
    </reaction>
</comment>
<evidence type="ECO:0000256" key="7">
    <source>
        <dbReference type="HAMAP-Rule" id="MF_00209"/>
    </source>
</evidence>
<feature type="binding site" evidence="7">
    <location>
        <position position="140"/>
    </location>
    <ligand>
        <name>substrate</name>
    </ligand>
</feature>
<keyword evidence="4 7" id="KW-0378">Hydrolase</keyword>
<feature type="binding site" evidence="7">
    <location>
        <position position="71"/>
    </location>
    <ligand>
        <name>Mg(2+)</name>
        <dbReference type="ChEBI" id="CHEBI:18420"/>
        <label>1</label>
    </ligand>
</feature>
<dbReference type="SUPFAM" id="SSF50324">
    <property type="entry name" value="Inorganic pyrophosphatase"/>
    <property type="match status" value="1"/>
</dbReference>
<dbReference type="PROSITE" id="PS00387">
    <property type="entry name" value="PPASE"/>
    <property type="match status" value="1"/>
</dbReference>
<dbReference type="CDD" id="cd00412">
    <property type="entry name" value="pyrophosphatase"/>
    <property type="match status" value="1"/>
</dbReference>
<keyword evidence="9" id="KW-1185">Reference proteome</keyword>